<evidence type="ECO:0000256" key="4">
    <source>
        <dbReference type="ARBA" id="ARBA00008006"/>
    </source>
</evidence>
<dbReference type="AlphaFoldDB" id="A0A0D9R1W8"/>
<dbReference type="jPOST" id="A0A0D9R1W8"/>
<evidence type="ECO:0000256" key="11">
    <source>
        <dbReference type="ARBA" id="ARBA00023136"/>
    </source>
</evidence>
<evidence type="ECO:0000256" key="6">
    <source>
        <dbReference type="ARBA" id="ARBA00022448"/>
    </source>
</evidence>
<evidence type="ECO:0000313" key="16">
    <source>
        <dbReference type="Ensembl" id="ENSCSAP00000002607.1"/>
    </source>
</evidence>
<dbReference type="Ensembl" id="ENSCSAT00000004355.1">
    <property type="protein sequence ID" value="ENSCSAP00000002607.1"/>
    <property type="gene ID" value="ENSCSAG00000006318.1"/>
</dbReference>
<dbReference type="PROSITE" id="PS51808">
    <property type="entry name" value="CHCH"/>
    <property type="match status" value="1"/>
</dbReference>
<keyword evidence="6" id="KW-0813">Transport</keyword>
<evidence type="ECO:0000256" key="10">
    <source>
        <dbReference type="ARBA" id="ARBA00023128"/>
    </source>
</evidence>
<dbReference type="GO" id="GO:0045271">
    <property type="term" value="C:respiratory chain complex I"/>
    <property type="evidence" value="ECO:0007669"/>
    <property type="project" value="Ensembl"/>
</dbReference>
<feature type="region of interest" description="Disordered" evidence="15">
    <location>
        <begin position="113"/>
        <end position="137"/>
    </location>
</feature>
<dbReference type="Bgee" id="ENSCSAG00000006318">
    <property type="expression patterns" value="Expressed in adrenal cortex and 7 other cell types or tissues"/>
</dbReference>
<evidence type="ECO:0000256" key="13">
    <source>
        <dbReference type="ARBA" id="ARBA00030188"/>
    </source>
</evidence>
<reference evidence="16 17" key="1">
    <citation type="submission" date="2014-03" db="EMBL/GenBank/DDBJ databases">
        <authorList>
            <person name="Warren W."/>
            <person name="Wilson R.K."/>
        </authorList>
    </citation>
    <scope>NUCLEOTIDE SEQUENCE</scope>
</reference>
<dbReference type="PANTHER" id="PTHR20900:SF0">
    <property type="entry name" value="NADH DEHYDROGENASE [UBIQUINONE] 1 BETA SUBCOMPLEX SUBUNIT 7"/>
    <property type="match status" value="1"/>
</dbReference>
<name>A0A0D9R1W8_CHLSB</name>
<dbReference type="GeneID" id="103234046"/>
<dbReference type="eggNOG" id="KOG3468">
    <property type="taxonomic scope" value="Eukaryota"/>
</dbReference>
<evidence type="ECO:0000256" key="14">
    <source>
        <dbReference type="ARBA" id="ARBA00030710"/>
    </source>
</evidence>
<evidence type="ECO:0000256" key="2">
    <source>
        <dbReference type="ARBA" id="ARBA00004569"/>
    </source>
</evidence>
<evidence type="ECO:0000256" key="12">
    <source>
        <dbReference type="ARBA" id="ARBA00023157"/>
    </source>
</evidence>
<dbReference type="GeneTree" id="ENSGT00390000018759"/>
<dbReference type="OrthoDB" id="268414at2759"/>
<keyword evidence="12" id="KW-1015">Disulfide bond</keyword>
<gene>
    <name evidence="16" type="primary">NDUFB7</name>
</gene>
<evidence type="ECO:0000256" key="7">
    <source>
        <dbReference type="ARBA" id="ARBA00022660"/>
    </source>
</evidence>
<sequence>MGAHLVRRYLGDSSVEPDPLQMPTFPPDYGLPERKEREMVATQQEMMDAQLSLQLRDYCAHYLIQLLKCKRDKFPNFLACKQEQHDWHYCEHRDYVMRMKEFERERRLLQRKQRREKKAAELAKGQGPGKVDPQVAL</sequence>
<dbReference type="BioGRID-ORCS" id="103234046">
    <property type="hits" value="4 hits in 16 CRISPR screens"/>
</dbReference>
<dbReference type="PANTHER" id="PTHR20900">
    <property type="entry name" value="NADH:UBIQUINONE OXIDOREDUCTASE B18-LIKE SUBUNIT"/>
    <property type="match status" value="1"/>
</dbReference>
<dbReference type="GO" id="GO:0005743">
    <property type="term" value="C:mitochondrial inner membrane"/>
    <property type="evidence" value="ECO:0007669"/>
    <property type="project" value="UniProtKB-SubCell"/>
</dbReference>
<reference evidence="16" key="2">
    <citation type="submission" date="2025-08" db="UniProtKB">
        <authorList>
            <consortium name="Ensembl"/>
        </authorList>
    </citation>
    <scope>IDENTIFICATION</scope>
</reference>
<evidence type="ECO:0000256" key="3">
    <source>
        <dbReference type="ARBA" id="ARBA00004637"/>
    </source>
</evidence>
<evidence type="ECO:0000256" key="1">
    <source>
        <dbReference type="ARBA" id="ARBA00003195"/>
    </source>
</evidence>
<evidence type="ECO:0000313" key="17">
    <source>
        <dbReference type="Proteomes" id="UP000029965"/>
    </source>
</evidence>
<keyword evidence="17" id="KW-1185">Reference proteome</keyword>
<keyword evidence="9" id="KW-0249">Electron transport</keyword>
<reference evidence="16" key="3">
    <citation type="submission" date="2025-09" db="UniProtKB">
        <authorList>
            <consortium name="Ensembl"/>
        </authorList>
    </citation>
    <scope>IDENTIFICATION</scope>
</reference>
<dbReference type="InterPro" id="IPR008698">
    <property type="entry name" value="NDUB7"/>
</dbReference>
<comment type="similarity">
    <text evidence="4">Belongs to the complex I NDUFB7 subunit family.</text>
</comment>
<dbReference type="Proteomes" id="UP000029965">
    <property type="component" value="Chromosome 6"/>
</dbReference>
<keyword evidence="11" id="KW-0472">Membrane</keyword>
<proteinExistence type="inferred from homology"/>
<dbReference type="KEGG" id="csab:103234046"/>
<comment type="function">
    <text evidence="1">Accessory subunit of the mitochondrial membrane respiratory chain NADH dehydrogenase (Complex I), that is believed not to be involved in catalysis. Complex I functions in the transfer of electrons from NADH to the respiratory chain. The immediate electron acceptor for the enzyme is believed to be ubiquinone.</text>
</comment>
<dbReference type="RefSeq" id="XP_007993732.1">
    <property type="nucleotide sequence ID" value="XM_007995541.3"/>
</dbReference>
<evidence type="ECO:0000256" key="5">
    <source>
        <dbReference type="ARBA" id="ARBA00018677"/>
    </source>
</evidence>
<evidence type="ECO:0000256" key="8">
    <source>
        <dbReference type="ARBA" id="ARBA00022792"/>
    </source>
</evidence>
<keyword evidence="7" id="KW-0679">Respiratory chain</keyword>
<protein>
    <recommendedName>
        <fullName evidence="5">NADH dehydrogenase [ubiquinone] 1 beta subcomplex subunit 7</fullName>
    </recommendedName>
    <alternativeName>
        <fullName evidence="13">Complex I-B18</fullName>
    </alternativeName>
    <alternativeName>
        <fullName evidence="14">NADH-ubiquinone oxidoreductase B18 subunit</fullName>
    </alternativeName>
</protein>
<dbReference type="STRING" id="60711.ENSCSAP00000002607"/>
<organism evidence="16 17">
    <name type="scientific">Chlorocebus sabaeus</name>
    <name type="common">Green monkey</name>
    <name type="synonym">Simia sabaea</name>
    <dbReference type="NCBI Taxonomy" id="60711"/>
    <lineage>
        <taxon>Eukaryota</taxon>
        <taxon>Metazoa</taxon>
        <taxon>Chordata</taxon>
        <taxon>Craniata</taxon>
        <taxon>Vertebrata</taxon>
        <taxon>Euteleostomi</taxon>
        <taxon>Mammalia</taxon>
        <taxon>Eutheria</taxon>
        <taxon>Euarchontoglires</taxon>
        <taxon>Primates</taxon>
        <taxon>Haplorrhini</taxon>
        <taxon>Catarrhini</taxon>
        <taxon>Cercopithecidae</taxon>
        <taxon>Cercopithecinae</taxon>
        <taxon>Chlorocebus</taxon>
    </lineage>
</organism>
<dbReference type="OMA" id="FVYQCAH"/>
<dbReference type="Pfam" id="PF05676">
    <property type="entry name" value="NDUF_B7"/>
    <property type="match status" value="1"/>
</dbReference>
<dbReference type="GO" id="GO:0008137">
    <property type="term" value="F:NADH dehydrogenase (ubiquinone) activity"/>
    <property type="evidence" value="ECO:0007669"/>
    <property type="project" value="Ensembl"/>
</dbReference>
<comment type="subcellular location">
    <subcellularLocation>
        <location evidence="3">Mitochondrion inner membrane</location>
        <topology evidence="3">Peripheral membrane protein</topology>
    </subcellularLocation>
    <subcellularLocation>
        <location evidence="2">Mitochondrion intermembrane space</location>
    </subcellularLocation>
</comment>
<accession>A0A0D9R1W8</accession>
<keyword evidence="8" id="KW-0999">Mitochondrion inner membrane</keyword>
<dbReference type="GO" id="GO:0005758">
    <property type="term" value="C:mitochondrial intermembrane space"/>
    <property type="evidence" value="ECO:0007669"/>
    <property type="project" value="UniProtKB-SubCell"/>
</dbReference>
<keyword evidence="10" id="KW-0496">Mitochondrion</keyword>
<evidence type="ECO:0000256" key="9">
    <source>
        <dbReference type="ARBA" id="ARBA00022982"/>
    </source>
</evidence>
<dbReference type="EMBL" id="AQIB01141236">
    <property type="status" value="NOT_ANNOTATED_CDS"/>
    <property type="molecule type" value="Genomic_DNA"/>
</dbReference>
<dbReference type="CTD" id="4713"/>
<evidence type="ECO:0000256" key="15">
    <source>
        <dbReference type="SAM" id="MobiDB-lite"/>
    </source>
</evidence>